<dbReference type="Proteomes" id="UP000751518">
    <property type="component" value="Unassembled WGS sequence"/>
</dbReference>
<keyword evidence="3 6" id="KW-0812">Transmembrane</keyword>
<proteinExistence type="predicted"/>
<reference evidence="8" key="1">
    <citation type="submission" date="2020-04" db="EMBL/GenBank/DDBJ databases">
        <authorList>
            <person name="Zhang T."/>
        </authorList>
    </citation>
    <scope>NUCLEOTIDE SEQUENCE</scope>
    <source>
        <strain evidence="8">HKST-UBA03</strain>
    </source>
</reference>
<evidence type="ECO:0000313" key="8">
    <source>
        <dbReference type="EMBL" id="MCA9392030.1"/>
    </source>
</evidence>
<comment type="subcellular location">
    <subcellularLocation>
        <location evidence="1">Cell membrane</location>
        <topology evidence="1">Multi-pass membrane protein</topology>
    </subcellularLocation>
</comment>
<evidence type="ECO:0000313" key="9">
    <source>
        <dbReference type="Proteomes" id="UP000751518"/>
    </source>
</evidence>
<dbReference type="InterPro" id="IPR051449">
    <property type="entry name" value="ABC-2_transporter_component"/>
</dbReference>
<dbReference type="PANTHER" id="PTHR30294:SF29">
    <property type="entry name" value="MULTIDRUG ABC TRANSPORTER PERMEASE YBHS-RELATED"/>
    <property type="match status" value="1"/>
</dbReference>
<feature type="domain" description="ABC-2 type transporter transmembrane" evidence="7">
    <location>
        <begin position="38"/>
        <end position="399"/>
    </location>
</feature>
<evidence type="ECO:0000256" key="3">
    <source>
        <dbReference type="ARBA" id="ARBA00022692"/>
    </source>
</evidence>
<protein>
    <submittedName>
        <fullName evidence="8">ABC transporter permease</fullName>
    </submittedName>
</protein>
<sequence length="427" mass="47452">MIKILIKMLTRFVETSSLFQGKLMQVAKRQYVQTIRKKSFWLATLLFPTFIIFVSFISGYTSTQSEKKVKEEVAKVDRIFVLDESGVINSDLLQSPYVVANEKNAAIAEVMQDQADAFFYYPSDLATGQKIEVYTQDTGLISYGRFDSVARQLLQTSILLKVGDADLISLYAAPIDVQTTYYKDGQTVSLKVEDFIVPIFSLVIYFTLVFMGTNFLLSSVSEEKENRMIEIVLTAMNSRDLIWGKIVGLVGIVLTQLIVLISLAGVGLWFTLEKLPFNIDLAAIPLDSFQITVSLFFIAAGFLMIAAIMVGVGAAMPTYREAQQFSSIFIILAIMPVYFVTLIVTDPTGVVARVTSYIPLTSPLVLLGRSALGGLPAWEAIVGIVVNVAYVVGAFYLAFRLFEIGSLEFNQKLSIKRLFHPKISKVE</sequence>
<gene>
    <name evidence="8" type="ORF">KC614_02385</name>
</gene>
<evidence type="ECO:0000259" key="7">
    <source>
        <dbReference type="Pfam" id="PF12698"/>
    </source>
</evidence>
<dbReference type="InterPro" id="IPR013525">
    <property type="entry name" value="ABC2_TM"/>
</dbReference>
<dbReference type="AlphaFoldDB" id="A0A955LK66"/>
<comment type="caution">
    <text evidence="8">The sequence shown here is derived from an EMBL/GenBank/DDBJ whole genome shotgun (WGS) entry which is preliminary data.</text>
</comment>
<feature type="transmembrane region" description="Helical" evidence="6">
    <location>
        <begin position="325"/>
        <end position="344"/>
    </location>
</feature>
<evidence type="ECO:0000256" key="2">
    <source>
        <dbReference type="ARBA" id="ARBA00022475"/>
    </source>
</evidence>
<organism evidence="8 9">
    <name type="scientific">candidate division WWE3 bacterium</name>
    <dbReference type="NCBI Taxonomy" id="2053526"/>
    <lineage>
        <taxon>Bacteria</taxon>
        <taxon>Katanobacteria</taxon>
    </lineage>
</organism>
<dbReference type="GO" id="GO:0140359">
    <property type="term" value="F:ABC-type transporter activity"/>
    <property type="evidence" value="ECO:0007669"/>
    <property type="project" value="InterPro"/>
</dbReference>
<reference evidence="8" key="2">
    <citation type="journal article" date="2021" name="Microbiome">
        <title>Successional dynamics and alternative stable states in a saline activated sludge microbial community over 9 years.</title>
        <authorList>
            <person name="Wang Y."/>
            <person name="Ye J."/>
            <person name="Ju F."/>
            <person name="Liu L."/>
            <person name="Boyd J.A."/>
            <person name="Deng Y."/>
            <person name="Parks D.H."/>
            <person name="Jiang X."/>
            <person name="Yin X."/>
            <person name="Woodcroft B.J."/>
            <person name="Tyson G.W."/>
            <person name="Hugenholtz P."/>
            <person name="Polz M.F."/>
            <person name="Zhang T."/>
        </authorList>
    </citation>
    <scope>NUCLEOTIDE SEQUENCE</scope>
    <source>
        <strain evidence="8">HKST-UBA03</strain>
    </source>
</reference>
<dbReference type="Pfam" id="PF12698">
    <property type="entry name" value="ABC2_membrane_3"/>
    <property type="match status" value="1"/>
</dbReference>
<keyword evidence="2" id="KW-1003">Cell membrane</keyword>
<feature type="transmembrane region" description="Helical" evidence="6">
    <location>
        <begin position="39"/>
        <end position="60"/>
    </location>
</feature>
<accession>A0A955LK66</accession>
<name>A0A955LK66_UNCKA</name>
<keyword evidence="4 6" id="KW-1133">Transmembrane helix</keyword>
<feature type="transmembrane region" description="Helical" evidence="6">
    <location>
        <begin position="195"/>
        <end position="217"/>
    </location>
</feature>
<evidence type="ECO:0000256" key="4">
    <source>
        <dbReference type="ARBA" id="ARBA00022989"/>
    </source>
</evidence>
<dbReference type="EMBL" id="JAGQKZ010000015">
    <property type="protein sequence ID" value="MCA9392030.1"/>
    <property type="molecule type" value="Genomic_DNA"/>
</dbReference>
<evidence type="ECO:0000256" key="5">
    <source>
        <dbReference type="ARBA" id="ARBA00023136"/>
    </source>
</evidence>
<feature type="transmembrane region" description="Helical" evidence="6">
    <location>
        <begin position="380"/>
        <end position="399"/>
    </location>
</feature>
<feature type="transmembrane region" description="Helical" evidence="6">
    <location>
        <begin position="246"/>
        <end position="271"/>
    </location>
</feature>
<dbReference type="GO" id="GO:0005886">
    <property type="term" value="C:plasma membrane"/>
    <property type="evidence" value="ECO:0007669"/>
    <property type="project" value="UniProtKB-SubCell"/>
</dbReference>
<evidence type="ECO:0000256" key="1">
    <source>
        <dbReference type="ARBA" id="ARBA00004651"/>
    </source>
</evidence>
<evidence type="ECO:0000256" key="6">
    <source>
        <dbReference type="SAM" id="Phobius"/>
    </source>
</evidence>
<keyword evidence="5 6" id="KW-0472">Membrane</keyword>
<feature type="transmembrane region" description="Helical" evidence="6">
    <location>
        <begin position="291"/>
        <end position="313"/>
    </location>
</feature>
<dbReference type="PANTHER" id="PTHR30294">
    <property type="entry name" value="MEMBRANE COMPONENT OF ABC TRANSPORTER YHHJ-RELATED"/>
    <property type="match status" value="1"/>
</dbReference>